<dbReference type="OrthoDB" id="1645589at2"/>
<dbReference type="Pfam" id="PF00834">
    <property type="entry name" value="Ribul_P_3_epim"/>
    <property type="match status" value="1"/>
</dbReference>
<comment type="cofactor">
    <cofactor evidence="2">
        <name>Mn(2+)</name>
        <dbReference type="ChEBI" id="CHEBI:29035"/>
    </cofactor>
</comment>
<comment type="caution">
    <text evidence="10">Lacks conserved residue(s) required for the propagation of feature annotation.</text>
</comment>
<comment type="catalytic activity">
    <reaction evidence="1 10 11">
        <text>D-ribulose 5-phosphate = D-xylulose 5-phosphate</text>
        <dbReference type="Rhea" id="RHEA:13677"/>
        <dbReference type="ChEBI" id="CHEBI:57737"/>
        <dbReference type="ChEBI" id="CHEBI:58121"/>
        <dbReference type="EC" id="5.1.3.1"/>
    </reaction>
</comment>
<feature type="active site" description="Proton acceptor" evidence="10 12">
    <location>
        <position position="38"/>
    </location>
</feature>
<dbReference type="PROSITE" id="PS01086">
    <property type="entry name" value="RIBUL_P_3_EPIMER_2"/>
    <property type="match status" value="1"/>
</dbReference>
<evidence type="ECO:0000256" key="5">
    <source>
        <dbReference type="ARBA" id="ARBA00001954"/>
    </source>
</evidence>
<feature type="binding site" evidence="10 13">
    <location>
        <position position="36"/>
    </location>
    <ligand>
        <name>a divalent metal cation</name>
        <dbReference type="ChEBI" id="CHEBI:60240"/>
    </ligand>
</feature>
<comment type="cofactor">
    <cofactor evidence="5">
        <name>Fe(2+)</name>
        <dbReference type="ChEBI" id="CHEBI:29033"/>
    </cofactor>
</comment>
<evidence type="ECO:0000256" key="11">
    <source>
        <dbReference type="PIRNR" id="PIRNR001461"/>
    </source>
</evidence>
<evidence type="ECO:0000256" key="7">
    <source>
        <dbReference type="ARBA" id="ARBA00013188"/>
    </source>
</evidence>
<evidence type="ECO:0000256" key="2">
    <source>
        <dbReference type="ARBA" id="ARBA00001936"/>
    </source>
</evidence>
<evidence type="ECO:0000256" key="13">
    <source>
        <dbReference type="PIRSR" id="PIRSR001461-2"/>
    </source>
</evidence>
<evidence type="ECO:0000256" key="1">
    <source>
        <dbReference type="ARBA" id="ARBA00001782"/>
    </source>
</evidence>
<dbReference type="FunFam" id="3.20.20.70:FF:000004">
    <property type="entry name" value="Ribulose-phosphate 3-epimerase"/>
    <property type="match status" value="1"/>
</dbReference>
<keyword evidence="8 10" id="KW-0479">Metal-binding</keyword>
<dbReference type="PIRSF" id="PIRSF001461">
    <property type="entry name" value="RPE"/>
    <property type="match status" value="1"/>
</dbReference>
<feature type="binding site" evidence="10 14">
    <location>
        <position position="11"/>
    </location>
    <ligand>
        <name>substrate</name>
    </ligand>
</feature>
<evidence type="ECO:0000256" key="12">
    <source>
        <dbReference type="PIRSR" id="PIRSR001461-1"/>
    </source>
</evidence>
<feature type="active site" description="Proton donor" evidence="10 12">
    <location>
        <position position="178"/>
    </location>
</feature>
<feature type="binding site" evidence="14">
    <location>
        <position position="180"/>
    </location>
    <ligand>
        <name>substrate</name>
    </ligand>
</feature>
<dbReference type="NCBIfam" id="TIGR01163">
    <property type="entry name" value="rpe"/>
    <property type="match status" value="1"/>
</dbReference>
<evidence type="ECO:0000256" key="3">
    <source>
        <dbReference type="ARBA" id="ARBA00001941"/>
    </source>
</evidence>
<evidence type="ECO:0000256" key="6">
    <source>
        <dbReference type="ARBA" id="ARBA00009541"/>
    </source>
</evidence>
<feature type="binding site" evidence="10 14">
    <location>
        <begin position="145"/>
        <end position="148"/>
    </location>
    <ligand>
        <name>substrate</name>
    </ligand>
</feature>
<protein>
    <recommendedName>
        <fullName evidence="7 10">Ribulose-phosphate 3-epimerase</fullName>
        <ecNumber evidence="7 10">5.1.3.1</ecNumber>
    </recommendedName>
</protein>
<organism evidence="15 16">
    <name type="scientific">Sorangium cellulosum</name>
    <name type="common">Polyangium cellulosum</name>
    <dbReference type="NCBI Taxonomy" id="56"/>
    <lineage>
        <taxon>Bacteria</taxon>
        <taxon>Pseudomonadati</taxon>
        <taxon>Myxococcota</taxon>
        <taxon>Polyangia</taxon>
        <taxon>Polyangiales</taxon>
        <taxon>Polyangiaceae</taxon>
        <taxon>Sorangium</taxon>
    </lineage>
</organism>
<keyword evidence="9 10" id="KW-0413">Isomerase</keyword>
<dbReference type="GO" id="GO:0005737">
    <property type="term" value="C:cytoplasm"/>
    <property type="evidence" value="ECO:0007669"/>
    <property type="project" value="UniProtKB-ARBA"/>
</dbReference>
<dbReference type="RefSeq" id="WP_104986124.1">
    <property type="nucleotide sequence ID" value="NZ_CP012673.1"/>
</dbReference>
<dbReference type="InterPro" id="IPR000056">
    <property type="entry name" value="Ribul_P_3_epim-like"/>
</dbReference>
<feature type="binding site" evidence="10 13">
    <location>
        <position position="38"/>
    </location>
    <ligand>
        <name>a divalent metal cation</name>
        <dbReference type="ChEBI" id="CHEBI:60240"/>
    </ligand>
</feature>
<dbReference type="Proteomes" id="UP000238348">
    <property type="component" value="Chromosome"/>
</dbReference>
<comment type="pathway">
    <text evidence="10">Carbohydrate degradation.</text>
</comment>
<feature type="binding site" evidence="10">
    <location>
        <begin position="178"/>
        <end position="180"/>
    </location>
    <ligand>
        <name>substrate</name>
    </ligand>
</feature>
<dbReference type="Gene3D" id="3.20.20.70">
    <property type="entry name" value="Aldolase class I"/>
    <property type="match status" value="1"/>
</dbReference>
<feature type="binding site" evidence="10 14">
    <location>
        <position position="69"/>
    </location>
    <ligand>
        <name>substrate</name>
    </ligand>
</feature>
<keyword evidence="13" id="KW-0170">Cobalt</keyword>
<evidence type="ECO:0000313" key="16">
    <source>
        <dbReference type="Proteomes" id="UP000238348"/>
    </source>
</evidence>
<dbReference type="InterPro" id="IPR013785">
    <property type="entry name" value="Aldolase_TIM"/>
</dbReference>
<dbReference type="GO" id="GO:0004750">
    <property type="term" value="F:D-ribulose-phosphate 3-epimerase activity"/>
    <property type="evidence" value="ECO:0007669"/>
    <property type="project" value="UniProtKB-UniRule"/>
</dbReference>
<comment type="cofactor">
    <cofactor evidence="4">
        <name>Zn(2+)</name>
        <dbReference type="ChEBI" id="CHEBI:29105"/>
    </cofactor>
</comment>
<name>A0A2L0F9Q0_SORCE</name>
<gene>
    <name evidence="10 15" type="primary">rpe</name>
    <name evidence="15" type="ORF">SOCE26_097730</name>
</gene>
<dbReference type="AlphaFoldDB" id="A0A2L0F9Q0"/>
<evidence type="ECO:0000256" key="14">
    <source>
        <dbReference type="PIRSR" id="PIRSR001461-3"/>
    </source>
</evidence>
<proteinExistence type="inferred from homology"/>
<feature type="binding site" evidence="10 13">
    <location>
        <position position="178"/>
    </location>
    <ligand>
        <name>a divalent metal cation</name>
        <dbReference type="ChEBI" id="CHEBI:60240"/>
    </ligand>
</feature>
<evidence type="ECO:0000256" key="9">
    <source>
        <dbReference type="ARBA" id="ARBA00023235"/>
    </source>
</evidence>
<dbReference type="GO" id="GO:0046872">
    <property type="term" value="F:metal ion binding"/>
    <property type="evidence" value="ECO:0007669"/>
    <property type="project" value="UniProtKB-UniRule"/>
</dbReference>
<keyword evidence="13" id="KW-0862">Zinc</keyword>
<dbReference type="PANTHER" id="PTHR11749">
    <property type="entry name" value="RIBULOSE-5-PHOSPHATE-3-EPIMERASE"/>
    <property type="match status" value="1"/>
</dbReference>
<evidence type="ECO:0000256" key="8">
    <source>
        <dbReference type="ARBA" id="ARBA00022723"/>
    </source>
</evidence>
<dbReference type="EC" id="5.1.3.1" evidence="7 10"/>
<dbReference type="PROSITE" id="PS01085">
    <property type="entry name" value="RIBUL_P_3_EPIMER_1"/>
    <property type="match status" value="1"/>
</dbReference>
<keyword evidence="10 11" id="KW-0119">Carbohydrate metabolism</keyword>
<dbReference type="GO" id="GO:0006098">
    <property type="term" value="P:pentose-phosphate shunt"/>
    <property type="evidence" value="ECO:0007669"/>
    <property type="project" value="UniProtKB-UniRule"/>
</dbReference>
<dbReference type="HAMAP" id="MF_02227">
    <property type="entry name" value="RPE"/>
    <property type="match status" value="1"/>
</dbReference>
<dbReference type="NCBIfam" id="NF004076">
    <property type="entry name" value="PRK05581.1-4"/>
    <property type="match status" value="1"/>
</dbReference>
<dbReference type="GO" id="GO:0019323">
    <property type="term" value="P:pentose catabolic process"/>
    <property type="evidence" value="ECO:0007669"/>
    <property type="project" value="UniProtKB-UniRule"/>
</dbReference>
<evidence type="ECO:0000313" key="15">
    <source>
        <dbReference type="EMBL" id="AUX48241.1"/>
    </source>
</evidence>
<evidence type="ECO:0000256" key="10">
    <source>
        <dbReference type="HAMAP-Rule" id="MF_02227"/>
    </source>
</evidence>
<reference evidence="15 16" key="1">
    <citation type="submission" date="2015-09" db="EMBL/GenBank/DDBJ databases">
        <title>Sorangium comparison.</title>
        <authorList>
            <person name="Zaburannyi N."/>
            <person name="Bunk B."/>
            <person name="Overmann J."/>
            <person name="Mueller R."/>
        </authorList>
    </citation>
    <scope>NUCLEOTIDE SEQUENCE [LARGE SCALE GENOMIC DNA]</scope>
    <source>
        <strain evidence="15 16">So ce26</strain>
    </source>
</reference>
<dbReference type="InterPro" id="IPR026019">
    <property type="entry name" value="Ribul_P_3_epim"/>
</dbReference>
<comment type="cofactor">
    <cofactor evidence="3">
        <name>Co(2+)</name>
        <dbReference type="ChEBI" id="CHEBI:48828"/>
    </cofactor>
</comment>
<dbReference type="SUPFAM" id="SSF51366">
    <property type="entry name" value="Ribulose-phoshate binding barrel"/>
    <property type="match status" value="1"/>
</dbReference>
<sequence>MRHEKIIVAPSILSADFGRLAEEVRAVEAAGADWVHVDVMDGRFVPNITIGPLVVRAVRAATRLPLDVHLMIVEPERYVAEFAAAGADRISVHVEASPHLHRTLQQIRDAGARPGVVLNPHTPEESIRHVLPDLDLILVMSVNPGFGGQKFIPGAVPKLQSVRQMIDQAGLETVLEVDGGIAPSTAGQVVAAGARALVAGAAVFGAAAPGETLSFEARVARYAEAIRAIRTSAGGGERA</sequence>
<comment type="function">
    <text evidence="10">Catalyzes the reversible epimerization of D-ribulose 5-phosphate to D-xylulose 5-phosphate.</text>
</comment>
<dbReference type="InterPro" id="IPR011060">
    <property type="entry name" value="RibuloseP-bd_barrel"/>
</dbReference>
<feature type="binding site" evidence="10 13">
    <location>
        <position position="69"/>
    </location>
    <ligand>
        <name>a divalent metal cation</name>
        <dbReference type="ChEBI" id="CHEBI:60240"/>
    </ligand>
</feature>
<keyword evidence="13" id="KW-0464">Manganese</keyword>
<comment type="cofactor">
    <cofactor evidence="10 13">
        <name>a divalent metal cation</name>
        <dbReference type="ChEBI" id="CHEBI:60240"/>
    </cofactor>
    <text evidence="10 13">Binds 1 divalent metal cation per subunit.</text>
</comment>
<dbReference type="CDD" id="cd00429">
    <property type="entry name" value="RPE"/>
    <property type="match status" value="1"/>
</dbReference>
<accession>A0A2L0F9Q0</accession>
<dbReference type="EMBL" id="CP012673">
    <property type="protein sequence ID" value="AUX48241.1"/>
    <property type="molecule type" value="Genomic_DNA"/>
</dbReference>
<evidence type="ECO:0000256" key="4">
    <source>
        <dbReference type="ARBA" id="ARBA00001947"/>
    </source>
</evidence>
<comment type="similarity">
    <text evidence="6 10 11">Belongs to the ribulose-phosphate 3-epimerase family.</text>
</comment>